<keyword evidence="8 16" id="KW-0479">Metal-binding</keyword>
<evidence type="ECO:0000256" key="10">
    <source>
        <dbReference type="ARBA" id="ARBA00022848"/>
    </source>
</evidence>
<evidence type="ECO:0000256" key="16">
    <source>
        <dbReference type="PIRSR" id="PIRSR602401-1"/>
    </source>
</evidence>
<keyword evidence="14" id="KW-0472">Membrane</keyword>
<dbReference type="GO" id="GO:0005506">
    <property type="term" value="F:iron ion binding"/>
    <property type="evidence" value="ECO:0007669"/>
    <property type="project" value="InterPro"/>
</dbReference>
<keyword evidence="11 17" id="KW-0560">Oxidoreductase</keyword>
<dbReference type="PRINTS" id="PR00385">
    <property type="entry name" value="P450"/>
</dbReference>
<accession>A0AAU9U0R6</accession>
<evidence type="ECO:0000256" key="8">
    <source>
        <dbReference type="ARBA" id="ARBA00022723"/>
    </source>
</evidence>
<evidence type="ECO:0000256" key="15">
    <source>
        <dbReference type="ARBA" id="ARBA00047827"/>
    </source>
</evidence>
<comment type="function">
    <text evidence="2">May be involved in the metabolism of insect hormones and in the breakdown of synthetic insecticides.</text>
</comment>
<dbReference type="EC" id="1.14.14.1" evidence="6"/>
<sequence length="511" mass="59069">MFYFMLLILIIVLYLYGTRTFGYWRKRGVKNDPPMCYIGNNLRQFLQKSSITMLATETYRRYPEERVVGFFRSTMPELIIRDPEIAKRILTRDFQHFYAKGFNTHKIVKEPLMKNLFCADGDLWKILRKGFSPCFSSGKIKAMFSIITERAEVLQLQAEEVAKLEFYDIRELMASFTTDFIGVCGFGINIDCTNNENSEFRKLGKRIFHRSYRDAIAAAAKYMFPDLFQNVYFLSNEIEQSMNYLVKTIFTNRKYKPSGQNDFVDFLLELKQKGKLTAESLEYKDKNGLPKMVELELDDILMIAQIFVFFGAGFETSSVAASYTLHQLAFNMDYQKKVQAEIDIILPKYNNKITYDAINEMTTLEKAFHEAMRMYPPVGFLMRKCTSPTYTIPEIGVTINEGVTVIIPVQAFHMDERYFNEPDKFNPDRFQSISDFKSNVFLPFGSGPRTCIAARLGKVLVMAGIVAILQKFTVEPCTLSKPNPEPQPMATVSENFVDGLPLKLKKRIYEF</sequence>
<dbReference type="Proteomes" id="UP001153954">
    <property type="component" value="Unassembled WGS sequence"/>
</dbReference>
<evidence type="ECO:0000256" key="9">
    <source>
        <dbReference type="ARBA" id="ARBA00022824"/>
    </source>
</evidence>
<proteinExistence type="inferred from homology"/>
<organism evidence="18 19">
    <name type="scientific">Euphydryas editha</name>
    <name type="common">Edith's checkerspot</name>
    <dbReference type="NCBI Taxonomy" id="104508"/>
    <lineage>
        <taxon>Eukaryota</taxon>
        <taxon>Metazoa</taxon>
        <taxon>Ecdysozoa</taxon>
        <taxon>Arthropoda</taxon>
        <taxon>Hexapoda</taxon>
        <taxon>Insecta</taxon>
        <taxon>Pterygota</taxon>
        <taxon>Neoptera</taxon>
        <taxon>Endopterygota</taxon>
        <taxon>Lepidoptera</taxon>
        <taxon>Glossata</taxon>
        <taxon>Ditrysia</taxon>
        <taxon>Papilionoidea</taxon>
        <taxon>Nymphalidae</taxon>
        <taxon>Nymphalinae</taxon>
        <taxon>Euphydryas</taxon>
    </lineage>
</organism>
<evidence type="ECO:0000256" key="1">
    <source>
        <dbReference type="ARBA" id="ARBA00001971"/>
    </source>
</evidence>
<comment type="cofactor">
    <cofactor evidence="1 16">
        <name>heme</name>
        <dbReference type="ChEBI" id="CHEBI:30413"/>
    </cofactor>
</comment>
<dbReference type="EMBL" id="CAKOGL010000010">
    <property type="protein sequence ID" value="CAH2091359.1"/>
    <property type="molecule type" value="Genomic_DNA"/>
</dbReference>
<feature type="binding site" description="axial binding residue" evidence="16">
    <location>
        <position position="451"/>
    </location>
    <ligand>
        <name>heme</name>
        <dbReference type="ChEBI" id="CHEBI:30413"/>
    </ligand>
    <ligandPart>
        <name>Fe</name>
        <dbReference type="ChEBI" id="CHEBI:18248"/>
    </ligandPart>
</feature>
<dbReference type="GO" id="GO:0020037">
    <property type="term" value="F:heme binding"/>
    <property type="evidence" value="ECO:0007669"/>
    <property type="project" value="InterPro"/>
</dbReference>
<dbReference type="AlphaFoldDB" id="A0AAU9U0R6"/>
<evidence type="ECO:0000256" key="6">
    <source>
        <dbReference type="ARBA" id="ARBA00012109"/>
    </source>
</evidence>
<comment type="subcellular location">
    <subcellularLocation>
        <location evidence="4">Endoplasmic reticulum membrane</location>
        <topology evidence="4">Peripheral membrane protein</topology>
    </subcellularLocation>
    <subcellularLocation>
        <location evidence="3">Microsome membrane</location>
        <topology evidence="3">Peripheral membrane protein</topology>
    </subcellularLocation>
</comment>
<evidence type="ECO:0000313" key="18">
    <source>
        <dbReference type="EMBL" id="CAH2091359.1"/>
    </source>
</evidence>
<dbReference type="Gene3D" id="1.10.630.10">
    <property type="entry name" value="Cytochrome P450"/>
    <property type="match status" value="1"/>
</dbReference>
<evidence type="ECO:0000313" key="19">
    <source>
        <dbReference type="Proteomes" id="UP001153954"/>
    </source>
</evidence>
<keyword evidence="19" id="KW-1185">Reference proteome</keyword>
<dbReference type="FunFam" id="1.10.630.10:FF:000182">
    <property type="entry name" value="Cytochrome P450 3A4"/>
    <property type="match status" value="1"/>
</dbReference>
<dbReference type="InterPro" id="IPR001128">
    <property type="entry name" value="Cyt_P450"/>
</dbReference>
<comment type="catalytic activity">
    <reaction evidence="15">
        <text>an organic molecule + reduced [NADPH--hemoprotein reductase] + O2 = an alcohol + oxidized [NADPH--hemoprotein reductase] + H2O + H(+)</text>
        <dbReference type="Rhea" id="RHEA:17149"/>
        <dbReference type="Rhea" id="RHEA-COMP:11964"/>
        <dbReference type="Rhea" id="RHEA-COMP:11965"/>
        <dbReference type="ChEBI" id="CHEBI:15377"/>
        <dbReference type="ChEBI" id="CHEBI:15378"/>
        <dbReference type="ChEBI" id="CHEBI:15379"/>
        <dbReference type="ChEBI" id="CHEBI:30879"/>
        <dbReference type="ChEBI" id="CHEBI:57618"/>
        <dbReference type="ChEBI" id="CHEBI:58210"/>
        <dbReference type="ChEBI" id="CHEBI:142491"/>
        <dbReference type="EC" id="1.14.14.1"/>
    </reaction>
</comment>
<dbReference type="PROSITE" id="PS00086">
    <property type="entry name" value="CYTOCHROME_P450"/>
    <property type="match status" value="1"/>
</dbReference>
<evidence type="ECO:0000256" key="2">
    <source>
        <dbReference type="ARBA" id="ARBA00003690"/>
    </source>
</evidence>
<keyword evidence="9" id="KW-0256">Endoplasmic reticulum</keyword>
<evidence type="ECO:0000256" key="5">
    <source>
        <dbReference type="ARBA" id="ARBA00010617"/>
    </source>
</evidence>
<dbReference type="InterPro" id="IPR002401">
    <property type="entry name" value="Cyt_P450_E_grp-I"/>
</dbReference>
<evidence type="ECO:0000256" key="13">
    <source>
        <dbReference type="ARBA" id="ARBA00023033"/>
    </source>
</evidence>
<keyword evidence="10" id="KW-0492">Microsome</keyword>
<dbReference type="PRINTS" id="PR00463">
    <property type="entry name" value="EP450I"/>
</dbReference>
<dbReference type="InterPro" id="IPR036396">
    <property type="entry name" value="Cyt_P450_sf"/>
</dbReference>
<evidence type="ECO:0000256" key="17">
    <source>
        <dbReference type="RuleBase" id="RU000461"/>
    </source>
</evidence>
<protein>
    <recommendedName>
        <fullName evidence="6">unspecific monooxygenase</fullName>
        <ecNumber evidence="6">1.14.14.1</ecNumber>
    </recommendedName>
</protein>
<dbReference type="SUPFAM" id="SSF48264">
    <property type="entry name" value="Cytochrome P450"/>
    <property type="match status" value="1"/>
</dbReference>
<dbReference type="InterPro" id="IPR050476">
    <property type="entry name" value="Insect_CytP450_Detox"/>
</dbReference>
<reference evidence="18" key="1">
    <citation type="submission" date="2022-03" db="EMBL/GenBank/DDBJ databases">
        <authorList>
            <person name="Tunstrom K."/>
        </authorList>
    </citation>
    <scope>NUCLEOTIDE SEQUENCE</scope>
</reference>
<evidence type="ECO:0000256" key="4">
    <source>
        <dbReference type="ARBA" id="ARBA00004406"/>
    </source>
</evidence>
<keyword evidence="13 17" id="KW-0503">Monooxygenase</keyword>
<dbReference type="CDD" id="cd11056">
    <property type="entry name" value="CYP6-like"/>
    <property type="match status" value="1"/>
</dbReference>
<dbReference type="PANTHER" id="PTHR24292">
    <property type="entry name" value="CYTOCHROME P450"/>
    <property type="match status" value="1"/>
</dbReference>
<comment type="caution">
    <text evidence="18">The sequence shown here is derived from an EMBL/GenBank/DDBJ whole genome shotgun (WGS) entry which is preliminary data.</text>
</comment>
<keyword evidence="12 16" id="KW-0408">Iron</keyword>
<evidence type="ECO:0000256" key="7">
    <source>
        <dbReference type="ARBA" id="ARBA00022617"/>
    </source>
</evidence>
<keyword evidence="7 16" id="KW-0349">Heme</keyword>
<dbReference type="GO" id="GO:0005789">
    <property type="term" value="C:endoplasmic reticulum membrane"/>
    <property type="evidence" value="ECO:0007669"/>
    <property type="project" value="UniProtKB-SubCell"/>
</dbReference>
<evidence type="ECO:0000256" key="12">
    <source>
        <dbReference type="ARBA" id="ARBA00023004"/>
    </source>
</evidence>
<comment type="similarity">
    <text evidence="5 17">Belongs to the cytochrome P450 family.</text>
</comment>
<dbReference type="Pfam" id="PF00067">
    <property type="entry name" value="p450"/>
    <property type="match status" value="1"/>
</dbReference>
<dbReference type="PANTHER" id="PTHR24292:SF84">
    <property type="entry name" value="CYTOCHROME P450 28A5-RELATED"/>
    <property type="match status" value="1"/>
</dbReference>
<evidence type="ECO:0000256" key="11">
    <source>
        <dbReference type="ARBA" id="ARBA00023002"/>
    </source>
</evidence>
<evidence type="ECO:0000256" key="14">
    <source>
        <dbReference type="ARBA" id="ARBA00023136"/>
    </source>
</evidence>
<gene>
    <name evidence="18" type="ORF">EEDITHA_LOCUS7232</name>
</gene>
<evidence type="ECO:0000256" key="3">
    <source>
        <dbReference type="ARBA" id="ARBA00004174"/>
    </source>
</evidence>
<dbReference type="GO" id="GO:0016712">
    <property type="term" value="F:oxidoreductase activity, acting on paired donors, with incorporation or reduction of molecular oxygen, reduced flavin or flavoprotein as one donor, and incorporation of one atom of oxygen"/>
    <property type="evidence" value="ECO:0007669"/>
    <property type="project" value="UniProtKB-EC"/>
</dbReference>
<name>A0AAU9U0R6_EUPED</name>
<dbReference type="InterPro" id="IPR017972">
    <property type="entry name" value="Cyt_P450_CS"/>
</dbReference>